<dbReference type="OrthoDB" id="3335358at2759"/>
<proteinExistence type="predicted"/>
<protein>
    <submittedName>
        <fullName evidence="1">Uncharacterized protein</fullName>
    </submittedName>
</protein>
<evidence type="ECO:0000313" key="2">
    <source>
        <dbReference type="Proteomes" id="UP000054018"/>
    </source>
</evidence>
<gene>
    <name evidence="1" type="ORF">PISMIDRAFT_91877</name>
</gene>
<dbReference type="PANTHER" id="PTHR34129">
    <property type="entry name" value="BLR1139 PROTEIN"/>
    <property type="match status" value="1"/>
</dbReference>
<dbReference type="Gene3D" id="3.20.170.20">
    <property type="entry name" value="Protein of unknown function DUF952"/>
    <property type="match status" value="1"/>
</dbReference>
<evidence type="ECO:0000313" key="1">
    <source>
        <dbReference type="EMBL" id="KIK27831.1"/>
    </source>
</evidence>
<reference evidence="1 2" key="1">
    <citation type="submission" date="2014-04" db="EMBL/GenBank/DDBJ databases">
        <authorList>
            <consortium name="DOE Joint Genome Institute"/>
            <person name="Kuo A."/>
            <person name="Kohler A."/>
            <person name="Costa M.D."/>
            <person name="Nagy L.G."/>
            <person name="Floudas D."/>
            <person name="Copeland A."/>
            <person name="Barry K.W."/>
            <person name="Cichocki N."/>
            <person name="Veneault-Fourrey C."/>
            <person name="LaButti K."/>
            <person name="Lindquist E.A."/>
            <person name="Lipzen A."/>
            <person name="Lundell T."/>
            <person name="Morin E."/>
            <person name="Murat C."/>
            <person name="Sun H."/>
            <person name="Tunlid A."/>
            <person name="Henrissat B."/>
            <person name="Grigoriev I.V."/>
            <person name="Hibbett D.S."/>
            <person name="Martin F."/>
            <person name="Nordberg H.P."/>
            <person name="Cantor M.N."/>
            <person name="Hua S.X."/>
        </authorList>
    </citation>
    <scope>NUCLEOTIDE SEQUENCE [LARGE SCALE GENOMIC DNA]</scope>
    <source>
        <strain evidence="1 2">441</strain>
    </source>
</reference>
<dbReference type="STRING" id="765257.A0A0C9ZER2"/>
<dbReference type="Proteomes" id="UP000054018">
    <property type="component" value="Unassembled WGS sequence"/>
</dbReference>
<dbReference type="PANTHER" id="PTHR34129:SF1">
    <property type="entry name" value="DUF952 DOMAIN-CONTAINING PROTEIN"/>
    <property type="match status" value="1"/>
</dbReference>
<sequence>MSTPTVTCTSGGKPTYIYKLVSHTSPTPDAVEGLPERLPVSSIDQSSGFLHFSTAKQVPNTLKHFFGADSHVYILRIPYDRVEKDIKWEDPKAEVCGPRGGEGVFPHLYNGLKLGKEEVESVRVLYRRADGDEGGGWDAALRESADWLNY</sequence>
<dbReference type="EMBL" id="KN833694">
    <property type="protein sequence ID" value="KIK27831.1"/>
    <property type="molecule type" value="Genomic_DNA"/>
</dbReference>
<dbReference type="InterPro" id="IPR009297">
    <property type="entry name" value="DUF952"/>
</dbReference>
<reference evidence="2" key="2">
    <citation type="submission" date="2015-01" db="EMBL/GenBank/DDBJ databases">
        <title>Evolutionary Origins and Diversification of the Mycorrhizal Mutualists.</title>
        <authorList>
            <consortium name="DOE Joint Genome Institute"/>
            <consortium name="Mycorrhizal Genomics Consortium"/>
            <person name="Kohler A."/>
            <person name="Kuo A."/>
            <person name="Nagy L.G."/>
            <person name="Floudas D."/>
            <person name="Copeland A."/>
            <person name="Barry K.W."/>
            <person name="Cichocki N."/>
            <person name="Veneault-Fourrey C."/>
            <person name="LaButti K."/>
            <person name="Lindquist E.A."/>
            <person name="Lipzen A."/>
            <person name="Lundell T."/>
            <person name="Morin E."/>
            <person name="Murat C."/>
            <person name="Riley R."/>
            <person name="Ohm R."/>
            <person name="Sun H."/>
            <person name="Tunlid A."/>
            <person name="Henrissat B."/>
            <person name="Grigoriev I.V."/>
            <person name="Hibbett D.S."/>
            <person name="Martin F."/>
        </authorList>
    </citation>
    <scope>NUCLEOTIDE SEQUENCE [LARGE SCALE GENOMIC DNA]</scope>
    <source>
        <strain evidence="2">441</strain>
    </source>
</reference>
<dbReference type="HOGENOM" id="CLU_129452_2_0_1"/>
<dbReference type="Pfam" id="PF06108">
    <property type="entry name" value="DUF952"/>
    <property type="match status" value="1"/>
</dbReference>
<dbReference type="SUPFAM" id="SSF56399">
    <property type="entry name" value="ADP-ribosylation"/>
    <property type="match status" value="1"/>
</dbReference>
<name>A0A0C9ZER2_9AGAM</name>
<keyword evidence="2" id="KW-1185">Reference proteome</keyword>
<accession>A0A0C9ZER2</accession>
<dbReference type="AlphaFoldDB" id="A0A0C9ZER2"/>
<organism evidence="1 2">
    <name type="scientific">Pisolithus microcarpus 441</name>
    <dbReference type="NCBI Taxonomy" id="765257"/>
    <lineage>
        <taxon>Eukaryota</taxon>
        <taxon>Fungi</taxon>
        <taxon>Dikarya</taxon>
        <taxon>Basidiomycota</taxon>
        <taxon>Agaricomycotina</taxon>
        <taxon>Agaricomycetes</taxon>
        <taxon>Agaricomycetidae</taxon>
        <taxon>Boletales</taxon>
        <taxon>Sclerodermatineae</taxon>
        <taxon>Pisolithaceae</taxon>
        <taxon>Pisolithus</taxon>
    </lineage>
</organism>